<accession>A0AA41X4G7</accession>
<dbReference type="PIRSF" id="PIRSF021438">
    <property type="entry name" value="DltD"/>
    <property type="match status" value="1"/>
</dbReference>
<dbReference type="InterPro" id="IPR006998">
    <property type="entry name" value="DltD"/>
</dbReference>
<evidence type="ECO:0000256" key="2">
    <source>
        <dbReference type="SAM" id="Phobius"/>
    </source>
</evidence>
<dbReference type="Proteomes" id="UP001156102">
    <property type="component" value="Unassembled WGS sequence"/>
</dbReference>
<comment type="similarity">
    <text evidence="1">Belongs to the DltD family.</text>
</comment>
<dbReference type="GO" id="GO:0005886">
    <property type="term" value="C:plasma membrane"/>
    <property type="evidence" value="ECO:0007669"/>
    <property type="project" value="UniProtKB-UniRule"/>
</dbReference>
<evidence type="ECO:0000313" key="4">
    <source>
        <dbReference type="Proteomes" id="UP001156102"/>
    </source>
</evidence>
<dbReference type="AlphaFoldDB" id="A0AA41X4G7"/>
<keyword evidence="1 2" id="KW-0472">Membrane</keyword>
<protein>
    <recommendedName>
        <fullName evidence="1">Protein DltD</fullName>
    </recommendedName>
</protein>
<dbReference type="EMBL" id="JANCLT010000003">
    <property type="protein sequence ID" value="MCP8968557.1"/>
    <property type="molecule type" value="Genomic_DNA"/>
</dbReference>
<evidence type="ECO:0000313" key="3">
    <source>
        <dbReference type="EMBL" id="MCP8968557.1"/>
    </source>
</evidence>
<keyword evidence="4" id="KW-1185">Reference proteome</keyword>
<organism evidence="3 4">
    <name type="scientific">Ectobacillus ponti</name>
    <dbReference type="NCBI Taxonomy" id="2961894"/>
    <lineage>
        <taxon>Bacteria</taxon>
        <taxon>Bacillati</taxon>
        <taxon>Bacillota</taxon>
        <taxon>Bacilli</taxon>
        <taxon>Bacillales</taxon>
        <taxon>Bacillaceae</taxon>
        <taxon>Ectobacillus</taxon>
    </lineage>
</organism>
<dbReference type="GO" id="GO:0070395">
    <property type="term" value="P:lipoteichoic acid biosynthetic process"/>
    <property type="evidence" value="ECO:0007669"/>
    <property type="project" value="UniProtKB-UniRule"/>
</dbReference>
<feature type="transmembrane region" description="Helical" evidence="2">
    <location>
        <begin position="6"/>
        <end position="28"/>
    </location>
</feature>
<dbReference type="PANTHER" id="PTHR40039:SF1">
    <property type="entry name" value="PROTEIN DLTD"/>
    <property type="match status" value="1"/>
</dbReference>
<proteinExistence type="inferred from homology"/>
<comment type="pathway">
    <text evidence="1">Cell wall biogenesis; lipoteichoic acid biosynthesis.</text>
</comment>
<dbReference type="InterPro" id="IPR023896">
    <property type="entry name" value="LTA_DltD"/>
</dbReference>
<gene>
    <name evidence="3" type="primary">dltD</name>
    <name evidence="3" type="ORF">NK662_08385</name>
</gene>
<evidence type="ECO:0000256" key="1">
    <source>
        <dbReference type="PIRNR" id="PIRNR021438"/>
    </source>
</evidence>
<reference evidence="3" key="1">
    <citation type="submission" date="2022-07" db="EMBL/GenBank/DDBJ databases">
        <authorList>
            <person name="Li W.-J."/>
            <person name="Deng Q.-Q."/>
        </authorList>
    </citation>
    <scope>NUCLEOTIDE SEQUENCE</scope>
    <source>
        <strain evidence="3">SYSU M60031</strain>
    </source>
</reference>
<keyword evidence="1" id="KW-1003">Cell membrane</keyword>
<comment type="caution">
    <text evidence="3">The sequence shown here is derived from an EMBL/GenBank/DDBJ whole genome shotgun (WGS) entry which is preliminary data.</text>
</comment>
<dbReference type="RefSeq" id="WP_254758460.1">
    <property type="nucleotide sequence ID" value="NZ_JANCLT010000003.1"/>
</dbReference>
<keyword evidence="2" id="KW-1133">Transmembrane helix</keyword>
<dbReference type="Pfam" id="PF04914">
    <property type="entry name" value="DltD"/>
    <property type="match status" value="1"/>
</dbReference>
<sequence length="389" mass="44991">MTQPKFGPMILAFAILCAMLFVPVQWLYPLISDKRVDETATALKPDVFQGIALQKRMLGEKQILPMYGSSELLRLDPYHPSNYFKVEPHGFTPYLIGRGGTQSLTHLLSFSELTGELRNKKIVYVLSPQWFVAEGLDEVHFAPNYSSLQAYSLVFNHQVDAETKRYLAKRLLSFEVVKQDKLLRPLLEAIVSNEQKTVWKAAAIKPFAYVYKNILERKDLLVSLFTIPTRTPSTDESLRGLSMTQLEKRAEEAAAADSKSNQYGIEDAYFEKHIGDKLPDLRGYKAKEDYKESPEYEDLQMILNLLKRNHTQALFISVPVNGPWYDFAEFPKERRQVYYNKVRKQIEQAGFPVADLSSHEYDRYFMKDTIHVGWKGWVYVDQALEQYMK</sequence>
<name>A0AA41X4G7_9BACI</name>
<dbReference type="SUPFAM" id="SSF52266">
    <property type="entry name" value="SGNH hydrolase"/>
    <property type="match status" value="1"/>
</dbReference>
<dbReference type="PANTHER" id="PTHR40039">
    <property type="entry name" value="PROTEIN DLTD"/>
    <property type="match status" value="1"/>
</dbReference>
<dbReference type="NCBIfam" id="TIGR04092">
    <property type="entry name" value="LTA_DltD"/>
    <property type="match status" value="1"/>
</dbReference>
<keyword evidence="2" id="KW-0812">Transmembrane</keyword>